<dbReference type="Proteomes" id="UP000257004">
    <property type="component" value="Unassembled WGS sequence"/>
</dbReference>
<keyword evidence="2" id="KW-1185">Reference proteome</keyword>
<dbReference type="EMBL" id="QRDQ01000007">
    <property type="protein sequence ID" value="RED26532.1"/>
    <property type="molecule type" value="Genomic_DNA"/>
</dbReference>
<gene>
    <name evidence="1" type="ORF">BD847_0451</name>
</gene>
<evidence type="ECO:0000313" key="1">
    <source>
        <dbReference type="EMBL" id="RED26532.1"/>
    </source>
</evidence>
<reference evidence="1 2" key="1">
    <citation type="submission" date="2018-07" db="EMBL/GenBank/DDBJ databases">
        <title>Genomic Encyclopedia of Archaeal and Bacterial Type Strains, Phase II (KMG-II): from individual species to whole genera.</title>
        <authorList>
            <person name="Goeker M."/>
        </authorList>
    </citation>
    <scope>NUCLEOTIDE SEQUENCE [LARGE SCALE GENOMIC DNA]</scope>
    <source>
        <strain evidence="1 2">DSM 25795</strain>
    </source>
</reference>
<accession>A0A3D9G1U6</accession>
<protein>
    <submittedName>
        <fullName evidence="1">Uncharacterized protein</fullName>
    </submittedName>
</protein>
<proteinExistence type="predicted"/>
<comment type="caution">
    <text evidence="1">The sequence shown here is derived from an EMBL/GenBank/DDBJ whole genome shotgun (WGS) entry which is preliminary data.</text>
</comment>
<sequence length="332" mass="36737">MKKFASLLLFALLLNGCDDGDLTVDTIDFTNVTATSCDPVTNTLIYKLKPQEALLFQLPVDKLVNDPTVNDTLFYNIDNVSYRVFYRAYDGTVTKSTICDAIPPASPKVTEEWFATGGKIQIVTKTVYKDPAPDDGHTEIVGYNHNIIFKGITFSTPGPEQTQDEYVFGDYQTPVTSIIIAFTDQIAKYCDVQHKVYNSNQANSLVIENLNPDLIKNEDTAPGAPRTGTIGQTSNSTTINNLFYRIYNGNLPTETKEYYCVDNTPTNPTIKETWTGVPGVANVSGIIEVSTSHVNKVYKHKVVLRNVTMKKLNSTFKIATEFVLGEVTTIAP</sequence>
<organism evidence="1 2">
    <name type="scientific">Flavobacterium cutihirudinis</name>
    <dbReference type="NCBI Taxonomy" id="1265740"/>
    <lineage>
        <taxon>Bacteria</taxon>
        <taxon>Pseudomonadati</taxon>
        <taxon>Bacteroidota</taxon>
        <taxon>Flavobacteriia</taxon>
        <taxon>Flavobacteriales</taxon>
        <taxon>Flavobacteriaceae</taxon>
        <taxon>Flavobacterium</taxon>
    </lineage>
</organism>
<dbReference type="AlphaFoldDB" id="A0A3D9G1U6"/>
<evidence type="ECO:0000313" key="2">
    <source>
        <dbReference type="Proteomes" id="UP000257004"/>
    </source>
</evidence>
<name>A0A3D9G1U6_9FLAO</name>